<sequence length="205" mass="23642">MYPRMYLNYRDWNRVRFVQRRLSMLPTNPKCSLKPRDQGKSTCFVYSWIHNVLVTPLNCTLAYFKGMLPYVDTIPVCDPAVIVNDYARVTSLMLPNFSCLPACERVENTMQMATSPDFSTNMNYSFRIEASFTELEYEHYSEIRLTTAAGFISELGGQSGLFVGCSIMTVVQLLLSAALFCRAYFRRTYKKYFALPLSLKRGEKQ</sequence>
<dbReference type="GO" id="GO:0016020">
    <property type="term" value="C:membrane"/>
    <property type="evidence" value="ECO:0007669"/>
    <property type="project" value="UniProtKB-SubCell"/>
</dbReference>
<keyword evidence="9 14" id="KW-0472">Membrane</keyword>
<evidence type="ECO:0000256" key="9">
    <source>
        <dbReference type="ARBA" id="ARBA00023136"/>
    </source>
</evidence>
<evidence type="ECO:0000256" key="14">
    <source>
        <dbReference type="SAM" id="Phobius"/>
    </source>
</evidence>
<keyword evidence="8 13" id="KW-0406">Ion transport</keyword>
<evidence type="ECO:0000256" key="4">
    <source>
        <dbReference type="ARBA" id="ARBA00022461"/>
    </source>
</evidence>
<keyword evidence="6 14" id="KW-1133">Transmembrane helix</keyword>
<evidence type="ECO:0000256" key="8">
    <source>
        <dbReference type="ARBA" id="ARBA00023065"/>
    </source>
</evidence>
<evidence type="ECO:0000256" key="10">
    <source>
        <dbReference type="ARBA" id="ARBA00023180"/>
    </source>
</evidence>
<comment type="subcellular location">
    <subcellularLocation>
        <location evidence="1">Membrane</location>
        <topology evidence="1">Multi-pass membrane protein</topology>
    </subcellularLocation>
</comment>
<evidence type="ECO:0000256" key="11">
    <source>
        <dbReference type="ARBA" id="ARBA00023201"/>
    </source>
</evidence>
<gene>
    <name evidence="15" type="ORF">OESDEN_13180</name>
</gene>
<evidence type="ECO:0000256" key="2">
    <source>
        <dbReference type="ARBA" id="ARBA00007193"/>
    </source>
</evidence>
<accession>A0A0B1SNY7</accession>
<dbReference type="OrthoDB" id="5874059at2759"/>
<evidence type="ECO:0000256" key="7">
    <source>
        <dbReference type="ARBA" id="ARBA00023053"/>
    </source>
</evidence>
<feature type="transmembrane region" description="Helical" evidence="14">
    <location>
        <begin position="161"/>
        <end position="185"/>
    </location>
</feature>
<keyword evidence="11 13" id="KW-0739">Sodium transport</keyword>
<evidence type="ECO:0000313" key="15">
    <source>
        <dbReference type="EMBL" id="KHJ87053.1"/>
    </source>
</evidence>
<evidence type="ECO:0000256" key="1">
    <source>
        <dbReference type="ARBA" id="ARBA00004141"/>
    </source>
</evidence>
<dbReference type="AlphaFoldDB" id="A0A0B1SNY7"/>
<evidence type="ECO:0000256" key="5">
    <source>
        <dbReference type="ARBA" id="ARBA00022692"/>
    </source>
</evidence>
<dbReference type="Proteomes" id="UP000053660">
    <property type="component" value="Unassembled WGS sequence"/>
</dbReference>
<dbReference type="EMBL" id="KN558675">
    <property type="protein sequence ID" value="KHJ87053.1"/>
    <property type="molecule type" value="Genomic_DNA"/>
</dbReference>
<evidence type="ECO:0000256" key="6">
    <source>
        <dbReference type="ARBA" id="ARBA00022989"/>
    </source>
</evidence>
<name>A0A0B1SNY7_OESDE</name>
<dbReference type="Gene3D" id="1.10.287.770">
    <property type="entry name" value="YojJ-like"/>
    <property type="match status" value="1"/>
</dbReference>
<keyword evidence="5 13" id="KW-0812">Transmembrane</keyword>
<keyword evidence="16" id="KW-1185">Reference proteome</keyword>
<dbReference type="Pfam" id="PF00858">
    <property type="entry name" value="ASC"/>
    <property type="match status" value="1"/>
</dbReference>
<reference evidence="15 16" key="1">
    <citation type="submission" date="2014-03" db="EMBL/GenBank/DDBJ databases">
        <title>Draft genome of the hookworm Oesophagostomum dentatum.</title>
        <authorList>
            <person name="Mitreva M."/>
        </authorList>
    </citation>
    <scope>NUCLEOTIDE SEQUENCE [LARGE SCALE GENOMIC DNA]</scope>
    <source>
        <strain evidence="15 16">OD-Hann</strain>
    </source>
</reference>
<organism evidence="15 16">
    <name type="scientific">Oesophagostomum dentatum</name>
    <name type="common">Nodular worm</name>
    <dbReference type="NCBI Taxonomy" id="61180"/>
    <lineage>
        <taxon>Eukaryota</taxon>
        <taxon>Metazoa</taxon>
        <taxon>Ecdysozoa</taxon>
        <taxon>Nematoda</taxon>
        <taxon>Chromadorea</taxon>
        <taxon>Rhabditida</taxon>
        <taxon>Rhabditina</taxon>
        <taxon>Rhabditomorpha</taxon>
        <taxon>Strongyloidea</taxon>
        <taxon>Strongylidae</taxon>
        <taxon>Oesophagostomum</taxon>
    </lineage>
</organism>
<keyword evidence="3 13" id="KW-0813">Transport</keyword>
<dbReference type="GO" id="GO:0005272">
    <property type="term" value="F:sodium channel activity"/>
    <property type="evidence" value="ECO:0007669"/>
    <property type="project" value="UniProtKB-KW"/>
</dbReference>
<evidence type="ECO:0000313" key="16">
    <source>
        <dbReference type="Proteomes" id="UP000053660"/>
    </source>
</evidence>
<evidence type="ECO:0000256" key="13">
    <source>
        <dbReference type="RuleBase" id="RU000679"/>
    </source>
</evidence>
<evidence type="ECO:0000256" key="12">
    <source>
        <dbReference type="ARBA" id="ARBA00023303"/>
    </source>
</evidence>
<keyword evidence="12 13" id="KW-0407">Ion channel</keyword>
<protein>
    <recommendedName>
        <fullName evidence="17">Amiloride-sensitive sodium channel</fullName>
    </recommendedName>
</protein>
<proteinExistence type="inferred from homology"/>
<dbReference type="InterPro" id="IPR001873">
    <property type="entry name" value="ENaC"/>
</dbReference>
<comment type="similarity">
    <text evidence="2 13">Belongs to the amiloride-sensitive sodium channel (TC 1.A.6) family.</text>
</comment>
<evidence type="ECO:0000256" key="3">
    <source>
        <dbReference type="ARBA" id="ARBA00022448"/>
    </source>
</evidence>
<evidence type="ECO:0008006" key="17">
    <source>
        <dbReference type="Google" id="ProtNLM"/>
    </source>
</evidence>
<keyword evidence="4 13" id="KW-0894">Sodium channel</keyword>
<keyword evidence="10" id="KW-0325">Glycoprotein</keyword>
<keyword evidence="7" id="KW-0915">Sodium</keyword>